<evidence type="ECO:0000313" key="3">
    <source>
        <dbReference type="Proteomes" id="UP000199315"/>
    </source>
</evidence>
<gene>
    <name evidence="2" type="ORF">SAMN05421730_101914</name>
</gene>
<feature type="transmembrane region" description="Helical" evidence="1">
    <location>
        <begin position="141"/>
        <end position="162"/>
    </location>
</feature>
<accession>A0A1D3TVW6</accession>
<evidence type="ECO:0000313" key="2">
    <source>
        <dbReference type="EMBL" id="SCP98304.1"/>
    </source>
</evidence>
<name>A0A1D3TVW6_9FIRM</name>
<organism evidence="2 3">
    <name type="scientific">Anaerobium acetethylicum</name>
    <dbReference type="NCBI Taxonomy" id="1619234"/>
    <lineage>
        <taxon>Bacteria</taxon>
        <taxon>Bacillati</taxon>
        <taxon>Bacillota</taxon>
        <taxon>Clostridia</taxon>
        <taxon>Lachnospirales</taxon>
        <taxon>Lachnospiraceae</taxon>
        <taxon>Anaerobium</taxon>
    </lineage>
</organism>
<reference evidence="2 3" key="1">
    <citation type="submission" date="2016-09" db="EMBL/GenBank/DDBJ databases">
        <authorList>
            <person name="Capua I."/>
            <person name="De Benedictis P."/>
            <person name="Joannis T."/>
            <person name="Lombin L.H."/>
            <person name="Cattoli G."/>
        </authorList>
    </citation>
    <scope>NUCLEOTIDE SEQUENCE [LARGE SCALE GENOMIC DNA]</scope>
    <source>
        <strain evidence="2 3">GluBS11</strain>
    </source>
</reference>
<feature type="transmembrane region" description="Helical" evidence="1">
    <location>
        <begin position="81"/>
        <end position="99"/>
    </location>
</feature>
<keyword evidence="1" id="KW-1133">Transmembrane helix</keyword>
<dbReference type="AlphaFoldDB" id="A0A1D3TVW6"/>
<feature type="transmembrane region" description="Helical" evidence="1">
    <location>
        <begin position="42"/>
        <end position="61"/>
    </location>
</feature>
<dbReference type="EMBL" id="FMKA01000019">
    <property type="protein sequence ID" value="SCP98304.1"/>
    <property type="molecule type" value="Genomic_DNA"/>
</dbReference>
<keyword evidence="1" id="KW-0812">Transmembrane</keyword>
<dbReference type="Proteomes" id="UP000199315">
    <property type="component" value="Unassembled WGS sequence"/>
</dbReference>
<sequence length="166" mass="19173">MLKQIKKKHLYITAVMIIVLSIFMNLVVSSIFHLNWLDKEFVVFRVIADFSFSFILVLNFLDISKVYKKYDEIKLRKSCILVGRIIFSVTLIICFLESIRTEMLMPGRVDFGMNIIVAGTVAEFGNLILRKPVSIMKKIVILISLMLAISFLLFGIFCKWIQLISI</sequence>
<feature type="transmembrane region" description="Helical" evidence="1">
    <location>
        <begin position="12"/>
        <end position="36"/>
    </location>
</feature>
<keyword evidence="3" id="KW-1185">Reference proteome</keyword>
<feature type="transmembrane region" description="Helical" evidence="1">
    <location>
        <begin position="111"/>
        <end position="129"/>
    </location>
</feature>
<keyword evidence="1" id="KW-0472">Membrane</keyword>
<proteinExistence type="predicted"/>
<evidence type="ECO:0000256" key="1">
    <source>
        <dbReference type="SAM" id="Phobius"/>
    </source>
</evidence>
<protein>
    <submittedName>
        <fullName evidence="2">Uncharacterized protein</fullName>
    </submittedName>
</protein>